<comment type="similarity">
    <text evidence="1 8">Belongs to the SOS response-associated peptidase family.</text>
</comment>
<comment type="caution">
    <text evidence="9">The sequence shown here is derived from an EMBL/GenBank/DDBJ whole genome shotgun (WGS) entry which is preliminary data.</text>
</comment>
<evidence type="ECO:0000313" key="11">
    <source>
        <dbReference type="Proteomes" id="UP000523431"/>
    </source>
</evidence>
<keyword evidence="6" id="KW-0238">DNA-binding</keyword>
<evidence type="ECO:0000313" key="9">
    <source>
        <dbReference type="EMBL" id="MBB4478458.1"/>
    </source>
</evidence>
<reference evidence="11 12" key="1">
    <citation type="submission" date="2020-08" db="EMBL/GenBank/DDBJ databases">
        <title>Genomic Encyclopedia of Type Strains, Phase IV (KMG-V): Genome sequencing to study the core and pangenomes of soil and plant-associated prokaryotes.</title>
        <authorList>
            <person name="Whitman W."/>
        </authorList>
    </citation>
    <scope>NUCLEOTIDE SEQUENCE [LARGE SCALE GENOMIC DNA]</scope>
    <source>
        <strain evidence="9 12">SEMIA 471</strain>
        <strain evidence="10 11">SEMIA 489</strain>
    </source>
</reference>
<dbReference type="AlphaFoldDB" id="A0A7W6V6H5"/>
<dbReference type="GO" id="GO:0016829">
    <property type="term" value="F:lyase activity"/>
    <property type="evidence" value="ECO:0007669"/>
    <property type="project" value="UniProtKB-KW"/>
</dbReference>
<name>A0A7W6V6H5_RHIET</name>
<keyword evidence="4 8" id="KW-0378">Hydrolase</keyword>
<keyword evidence="2 8" id="KW-0645">Protease</keyword>
<evidence type="ECO:0000256" key="2">
    <source>
        <dbReference type="ARBA" id="ARBA00022670"/>
    </source>
</evidence>
<dbReference type="EMBL" id="JACIID010000001">
    <property type="protein sequence ID" value="MBB4534290.1"/>
    <property type="molecule type" value="Genomic_DNA"/>
</dbReference>
<protein>
    <recommendedName>
        <fullName evidence="8">Abasic site processing protein</fullName>
        <ecNumber evidence="8">3.4.-.-</ecNumber>
    </recommendedName>
</protein>
<proteinExistence type="inferred from homology"/>
<keyword evidence="5" id="KW-0190">Covalent protein-DNA linkage</keyword>
<evidence type="ECO:0000256" key="4">
    <source>
        <dbReference type="ARBA" id="ARBA00022801"/>
    </source>
</evidence>
<evidence type="ECO:0000256" key="7">
    <source>
        <dbReference type="ARBA" id="ARBA00023239"/>
    </source>
</evidence>
<dbReference type="GO" id="GO:0003697">
    <property type="term" value="F:single-stranded DNA binding"/>
    <property type="evidence" value="ECO:0007669"/>
    <property type="project" value="InterPro"/>
</dbReference>
<dbReference type="GO" id="GO:0006508">
    <property type="term" value="P:proteolysis"/>
    <property type="evidence" value="ECO:0007669"/>
    <property type="project" value="UniProtKB-KW"/>
</dbReference>
<evidence type="ECO:0000256" key="3">
    <source>
        <dbReference type="ARBA" id="ARBA00022763"/>
    </source>
</evidence>
<dbReference type="InterPro" id="IPR036590">
    <property type="entry name" value="SRAP-like"/>
</dbReference>
<dbReference type="EMBL" id="JACIHU010000001">
    <property type="protein sequence ID" value="MBB4478458.1"/>
    <property type="molecule type" value="Genomic_DNA"/>
</dbReference>
<dbReference type="PANTHER" id="PTHR13604:SF0">
    <property type="entry name" value="ABASIC SITE PROCESSING PROTEIN HMCES"/>
    <property type="match status" value="1"/>
</dbReference>
<dbReference type="GO" id="GO:0106300">
    <property type="term" value="P:protein-DNA covalent cross-linking repair"/>
    <property type="evidence" value="ECO:0007669"/>
    <property type="project" value="InterPro"/>
</dbReference>
<evidence type="ECO:0000313" key="10">
    <source>
        <dbReference type="EMBL" id="MBB4534290.1"/>
    </source>
</evidence>
<dbReference type="InterPro" id="IPR003738">
    <property type="entry name" value="SRAP"/>
</dbReference>
<evidence type="ECO:0000256" key="8">
    <source>
        <dbReference type="RuleBase" id="RU364100"/>
    </source>
</evidence>
<evidence type="ECO:0000256" key="5">
    <source>
        <dbReference type="ARBA" id="ARBA00023124"/>
    </source>
</evidence>
<organism evidence="9 12">
    <name type="scientific">Rhizobium etli</name>
    <dbReference type="NCBI Taxonomy" id="29449"/>
    <lineage>
        <taxon>Bacteria</taxon>
        <taxon>Pseudomonadati</taxon>
        <taxon>Pseudomonadota</taxon>
        <taxon>Alphaproteobacteria</taxon>
        <taxon>Hyphomicrobiales</taxon>
        <taxon>Rhizobiaceae</taxon>
        <taxon>Rhizobium/Agrobacterium group</taxon>
        <taxon>Rhizobium</taxon>
    </lineage>
</organism>
<gene>
    <name evidence="9" type="ORF">GGE46_000999</name>
    <name evidence="10" type="ORF">GGE57_000999</name>
</gene>
<dbReference type="EC" id="3.4.-.-" evidence="8"/>
<evidence type="ECO:0000313" key="12">
    <source>
        <dbReference type="Proteomes" id="UP000557344"/>
    </source>
</evidence>
<evidence type="ECO:0000256" key="1">
    <source>
        <dbReference type="ARBA" id="ARBA00008136"/>
    </source>
</evidence>
<dbReference type="Proteomes" id="UP000557344">
    <property type="component" value="Unassembled WGS sequence"/>
</dbReference>
<keyword evidence="7" id="KW-0456">Lyase</keyword>
<dbReference type="PANTHER" id="PTHR13604">
    <property type="entry name" value="DC12-RELATED"/>
    <property type="match status" value="1"/>
</dbReference>
<sequence length="360" mass="40922">MADRRDNPLARWRLNALLPHHVIIFWGNYNSGEPAHHFRQRAEIIRSALAIDQASKSYSASVEWDQYLVFCFRSREAATQFRDRWNGQFIDTDEVSRKGVWMPREGDVCNLYRMMSNQQAIRAITRAMIDSTGNMEPQQEIWPDRMAPIVRNTPAGRELANVRWGLPSSSKALFDAATKRADGLRKKGKPVDFDELLKMEPDGGTTNVRNVSSKHWKRWLGIENRCVVPFTRFAEPDPANKPDGGRTPNAWFGAPDESLMCFAGLWVPQWTSVRKIKEGLITTDLFGFLTTEPNATVAPIHQKAMPVILAEQEEIETWLTAPWEEASRLQRPLADERIVLLPAADPLTAADLQPAFDLTQ</sequence>
<evidence type="ECO:0000256" key="6">
    <source>
        <dbReference type="ARBA" id="ARBA00023125"/>
    </source>
</evidence>
<keyword evidence="3" id="KW-0227">DNA damage</keyword>
<dbReference type="Pfam" id="PF02586">
    <property type="entry name" value="SRAP"/>
    <property type="match status" value="1"/>
</dbReference>
<accession>A0A7W6V6H5</accession>
<dbReference type="Gene3D" id="3.90.1680.20">
    <property type="match status" value="2"/>
</dbReference>
<dbReference type="GO" id="GO:0008233">
    <property type="term" value="F:peptidase activity"/>
    <property type="evidence" value="ECO:0007669"/>
    <property type="project" value="UniProtKB-KW"/>
</dbReference>
<dbReference type="SUPFAM" id="SSF143081">
    <property type="entry name" value="BB1717-like"/>
    <property type="match status" value="1"/>
</dbReference>
<dbReference type="Proteomes" id="UP000523431">
    <property type="component" value="Unassembled WGS sequence"/>
</dbReference>